<dbReference type="SUPFAM" id="SSF51658">
    <property type="entry name" value="Xylose isomerase-like"/>
    <property type="match status" value="1"/>
</dbReference>
<reference evidence="2 3" key="1">
    <citation type="submission" date="2016-10" db="EMBL/GenBank/DDBJ databases">
        <authorList>
            <person name="de Groot N.N."/>
        </authorList>
    </citation>
    <scope>NUCLEOTIDE SEQUENCE [LARGE SCALE GENOMIC DNA]</scope>
    <source>
        <strain evidence="2 3">DSM 16077</strain>
    </source>
</reference>
<dbReference type="PANTHER" id="PTHR42194:SF1">
    <property type="entry name" value="UPF0276 PROTEIN HI_1600"/>
    <property type="match status" value="1"/>
</dbReference>
<evidence type="ECO:0000313" key="3">
    <source>
        <dbReference type="Proteomes" id="UP000199759"/>
    </source>
</evidence>
<comment type="similarity">
    <text evidence="1">Belongs to the UPF0276 family.</text>
</comment>
<organism evidence="2 3">
    <name type="scientific">Maricaulis salignorans</name>
    <dbReference type="NCBI Taxonomy" id="144026"/>
    <lineage>
        <taxon>Bacteria</taxon>
        <taxon>Pseudomonadati</taxon>
        <taxon>Pseudomonadota</taxon>
        <taxon>Alphaproteobacteria</taxon>
        <taxon>Maricaulales</taxon>
        <taxon>Maricaulaceae</taxon>
        <taxon>Maricaulis</taxon>
    </lineage>
</organism>
<evidence type="ECO:0000256" key="1">
    <source>
        <dbReference type="HAMAP-Rule" id="MF_00697"/>
    </source>
</evidence>
<gene>
    <name evidence="2" type="ORF">SAMN04488568_10178</name>
</gene>
<dbReference type="AlphaFoldDB" id="A0A1G9LJ55"/>
<accession>A0A1G9LJ55</accession>
<dbReference type="PANTHER" id="PTHR42194">
    <property type="entry name" value="UPF0276 PROTEIN HI_1600"/>
    <property type="match status" value="1"/>
</dbReference>
<dbReference type="Gene3D" id="3.20.20.150">
    <property type="entry name" value="Divalent-metal-dependent TIM barrel enzymes"/>
    <property type="match status" value="1"/>
</dbReference>
<proteinExistence type="inferred from homology"/>
<dbReference type="InterPro" id="IPR007801">
    <property type="entry name" value="MbnB/TglH/ChrH"/>
</dbReference>
<evidence type="ECO:0000313" key="2">
    <source>
        <dbReference type="EMBL" id="SDL61991.1"/>
    </source>
</evidence>
<sequence length="284" mass="31371">MSIPGTPPSAGLGLKPEHYRPALDEQAAGLWFEVHPENYMSAGGPRLNWLDAIRAKAPVSLHGVGLSLGGLEPPDPAHLRRWKALLDRYEPVRISEHLAWSVHSGTYFNDLLPTPMTRLALDRFCEHVDAMQSALGRSVLIENPSRYLPMREEIPEAEFLAETVRRTGCGLLLDVNNLHVSARNLGFDITAWLDTIPEDAVGELHLAGHEADAELGDELLIDTHGAPVADPVWRLYEAVIARLGPRPVLIERDNNIPAFGELLVERERAQRVLECARAGKSAHV</sequence>
<dbReference type="HAMAP" id="MF_00697">
    <property type="entry name" value="UPF0276"/>
    <property type="match status" value="1"/>
</dbReference>
<dbReference type="InterPro" id="IPR036237">
    <property type="entry name" value="Xyl_isomerase-like_sf"/>
</dbReference>
<dbReference type="EMBL" id="FNHG01000001">
    <property type="protein sequence ID" value="SDL61991.1"/>
    <property type="molecule type" value="Genomic_DNA"/>
</dbReference>
<name>A0A1G9LJ55_9PROT</name>
<dbReference type="NCBIfam" id="NF003818">
    <property type="entry name" value="PRK05409.1"/>
    <property type="match status" value="1"/>
</dbReference>
<dbReference type="Proteomes" id="UP000199759">
    <property type="component" value="Unassembled WGS sequence"/>
</dbReference>
<dbReference type="STRING" id="144026.SAMN04488568_10178"/>
<protein>
    <recommendedName>
        <fullName evidence="1">UPF0276 protein SAMN04488568_10178</fullName>
    </recommendedName>
</protein>
<keyword evidence="3" id="KW-1185">Reference proteome</keyword>
<dbReference type="Pfam" id="PF05114">
    <property type="entry name" value="MbnB_TglH_ChrH"/>
    <property type="match status" value="1"/>
</dbReference>